<dbReference type="AlphaFoldDB" id="A0A0F3IS89"/>
<sequence>MLLGCAASALLPGLGRAASPRAEPVGPVLLTVDGKISWSNATNANGAREIQLDGAMIDAFPQVSVTTDTWWEPGVHTYRGPLLRDVLAACGADLSQGTFRAHALNDFAANIPMEDLLRWQVLLARFIDEQPLPRRTKGPLWIMYPRRGEPALERASIRNRWVWQLDRITLS</sequence>
<reference evidence="2 3" key="1">
    <citation type="submission" date="2015-03" db="EMBL/GenBank/DDBJ databases">
        <title>Draft genome sequence of Elstera litoralis.</title>
        <authorList>
            <person name="Rahalkar M.C."/>
            <person name="Dhakephalkar P.K."/>
            <person name="Pore S.D."/>
            <person name="Arora P."/>
            <person name="Kapse N.G."/>
            <person name="Pandit P.S."/>
        </authorList>
    </citation>
    <scope>NUCLEOTIDE SEQUENCE [LARGE SCALE GENOMIC DNA]</scope>
    <source>
        <strain evidence="2 3">Dia-1</strain>
    </source>
</reference>
<dbReference type="Gene3D" id="3.90.420.10">
    <property type="entry name" value="Oxidoreductase, molybdopterin-binding domain"/>
    <property type="match status" value="1"/>
</dbReference>
<gene>
    <name evidence="2" type="ORF">VZ95_11555</name>
</gene>
<feature type="domain" description="Oxidoreductase molybdopterin-binding" evidence="1">
    <location>
        <begin position="74"/>
        <end position="145"/>
    </location>
</feature>
<name>A0A0F3IS89_9PROT</name>
<dbReference type="EMBL" id="LAJY01000283">
    <property type="protein sequence ID" value="KJV09428.1"/>
    <property type="molecule type" value="Genomic_DNA"/>
</dbReference>
<dbReference type="InterPro" id="IPR036374">
    <property type="entry name" value="OxRdtase_Mopterin-bd_sf"/>
</dbReference>
<dbReference type="Pfam" id="PF00174">
    <property type="entry name" value="Oxidored_molyb"/>
    <property type="match status" value="1"/>
</dbReference>
<evidence type="ECO:0000313" key="3">
    <source>
        <dbReference type="Proteomes" id="UP000033774"/>
    </source>
</evidence>
<dbReference type="Proteomes" id="UP000033774">
    <property type="component" value="Unassembled WGS sequence"/>
</dbReference>
<evidence type="ECO:0000313" key="2">
    <source>
        <dbReference type="EMBL" id="KJV09428.1"/>
    </source>
</evidence>
<keyword evidence="3" id="KW-1185">Reference proteome</keyword>
<dbReference type="SUPFAM" id="SSF56524">
    <property type="entry name" value="Oxidoreductase molybdopterin-binding domain"/>
    <property type="match status" value="1"/>
</dbReference>
<evidence type="ECO:0000259" key="1">
    <source>
        <dbReference type="Pfam" id="PF00174"/>
    </source>
</evidence>
<dbReference type="InterPro" id="IPR000572">
    <property type="entry name" value="OxRdtase_Mopterin-bd_dom"/>
</dbReference>
<organism evidence="2 3">
    <name type="scientific">Elstera litoralis</name>
    <dbReference type="NCBI Taxonomy" id="552518"/>
    <lineage>
        <taxon>Bacteria</taxon>
        <taxon>Pseudomonadati</taxon>
        <taxon>Pseudomonadota</taxon>
        <taxon>Alphaproteobacteria</taxon>
        <taxon>Rhodospirillales</taxon>
        <taxon>Rhodospirillaceae</taxon>
        <taxon>Elstera</taxon>
    </lineage>
</organism>
<proteinExistence type="predicted"/>
<accession>A0A0F3IS89</accession>
<protein>
    <recommendedName>
        <fullName evidence="1">Oxidoreductase molybdopterin-binding domain-containing protein</fullName>
    </recommendedName>
</protein>
<comment type="caution">
    <text evidence="2">The sequence shown here is derived from an EMBL/GenBank/DDBJ whole genome shotgun (WGS) entry which is preliminary data.</text>
</comment>